<dbReference type="EMBL" id="JANKHO010000804">
    <property type="protein sequence ID" value="KAJ3506107.1"/>
    <property type="molecule type" value="Genomic_DNA"/>
</dbReference>
<name>A0A9W8K590_9AGAR</name>
<evidence type="ECO:0000256" key="1">
    <source>
        <dbReference type="SAM" id="MobiDB-lite"/>
    </source>
</evidence>
<reference evidence="2" key="1">
    <citation type="submission" date="2022-07" db="EMBL/GenBank/DDBJ databases">
        <title>Genome Sequence of Agrocybe chaxingu.</title>
        <authorList>
            <person name="Buettner E."/>
        </authorList>
    </citation>
    <scope>NUCLEOTIDE SEQUENCE</scope>
    <source>
        <strain evidence="2">MP-N11</strain>
    </source>
</reference>
<proteinExistence type="predicted"/>
<feature type="region of interest" description="Disordered" evidence="1">
    <location>
        <begin position="121"/>
        <end position="156"/>
    </location>
</feature>
<feature type="region of interest" description="Disordered" evidence="1">
    <location>
        <begin position="1"/>
        <end position="87"/>
    </location>
</feature>
<keyword evidence="3" id="KW-1185">Reference proteome</keyword>
<accession>A0A9W8K590</accession>
<protein>
    <submittedName>
        <fullName evidence="2">Uncharacterized protein</fullName>
    </submittedName>
</protein>
<evidence type="ECO:0000313" key="2">
    <source>
        <dbReference type="EMBL" id="KAJ3506107.1"/>
    </source>
</evidence>
<evidence type="ECO:0000313" key="3">
    <source>
        <dbReference type="Proteomes" id="UP001148786"/>
    </source>
</evidence>
<dbReference type="Proteomes" id="UP001148786">
    <property type="component" value="Unassembled WGS sequence"/>
</dbReference>
<organism evidence="2 3">
    <name type="scientific">Agrocybe chaxingu</name>
    <dbReference type="NCBI Taxonomy" id="84603"/>
    <lineage>
        <taxon>Eukaryota</taxon>
        <taxon>Fungi</taxon>
        <taxon>Dikarya</taxon>
        <taxon>Basidiomycota</taxon>
        <taxon>Agaricomycotina</taxon>
        <taxon>Agaricomycetes</taxon>
        <taxon>Agaricomycetidae</taxon>
        <taxon>Agaricales</taxon>
        <taxon>Agaricineae</taxon>
        <taxon>Strophariaceae</taxon>
        <taxon>Agrocybe</taxon>
    </lineage>
</organism>
<feature type="compositionally biased region" description="Basic and acidic residues" evidence="1">
    <location>
        <begin position="24"/>
        <end position="36"/>
    </location>
</feature>
<gene>
    <name evidence="2" type="ORF">NLJ89_g7051</name>
</gene>
<comment type="caution">
    <text evidence="2">The sequence shown here is derived from an EMBL/GenBank/DDBJ whole genome shotgun (WGS) entry which is preliminary data.</text>
</comment>
<dbReference type="AlphaFoldDB" id="A0A9W8K590"/>
<sequence>MKKYGPLGVVNHERTPPLPVGHPSQEHRHPLREIHPQPRHNSGSPTSGIAPVEDDQPQRRHGLPEASNSALEHREDTPDVLEDGGDPQHELGMWWEDEWLDEHDAQAGEVIHRWEDDPGLEGGDRLEDIGLPPVHDGLGEPNAELPVARRPHAPAPADTTWRVVSVVNVRAPGSDVDDEDRPELLPMPFLSFLGLLELFKAQSDV</sequence>